<dbReference type="Pfam" id="PF07811">
    <property type="entry name" value="TadE"/>
    <property type="match status" value="1"/>
</dbReference>
<dbReference type="EMBL" id="QFKX01000002">
    <property type="protein sequence ID" value="PWH07014.1"/>
    <property type="molecule type" value="Genomic_DNA"/>
</dbReference>
<evidence type="ECO:0000313" key="4">
    <source>
        <dbReference type="EMBL" id="PWH07014.1"/>
    </source>
</evidence>
<dbReference type="InterPro" id="IPR049790">
    <property type="entry name" value="Rv3655c/TadE"/>
</dbReference>
<feature type="domain" description="TadE-like" evidence="3">
    <location>
        <begin position="11"/>
        <end position="53"/>
    </location>
</feature>
<evidence type="ECO:0000259" key="3">
    <source>
        <dbReference type="Pfam" id="PF07811"/>
    </source>
</evidence>
<organism evidence="4 5">
    <name type="scientific">Brachybacterium endophyticum</name>
    <dbReference type="NCBI Taxonomy" id="2182385"/>
    <lineage>
        <taxon>Bacteria</taxon>
        <taxon>Bacillati</taxon>
        <taxon>Actinomycetota</taxon>
        <taxon>Actinomycetes</taxon>
        <taxon>Micrococcales</taxon>
        <taxon>Dermabacteraceae</taxon>
        <taxon>Brachybacterium</taxon>
    </lineage>
</organism>
<feature type="transmembrane region" description="Helical" evidence="2">
    <location>
        <begin position="19"/>
        <end position="39"/>
    </location>
</feature>
<accession>A0A2U2RMK7</accession>
<reference evidence="4 5" key="1">
    <citation type="submission" date="2018-05" db="EMBL/GenBank/DDBJ databases">
        <title>Brachybacterium sp. M1HQ-2T, whole genome shotgun sequence.</title>
        <authorList>
            <person name="Tuo L."/>
        </authorList>
    </citation>
    <scope>NUCLEOTIDE SEQUENCE [LARGE SCALE GENOMIC DNA]</scope>
    <source>
        <strain evidence="4 5">M1HQ-2</strain>
    </source>
</reference>
<proteinExistence type="predicted"/>
<evidence type="ECO:0000313" key="5">
    <source>
        <dbReference type="Proteomes" id="UP000245590"/>
    </source>
</evidence>
<dbReference type="InterPro" id="IPR012495">
    <property type="entry name" value="TadE-like_dom"/>
</dbReference>
<feature type="region of interest" description="Disordered" evidence="1">
    <location>
        <begin position="97"/>
        <end position="131"/>
    </location>
</feature>
<gene>
    <name evidence="4" type="ORF">DEO23_05995</name>
</gene>
<keyword evidence="2" id="KW-1133">Transmembrane helix</keyword>
<keyword evidence="2" id="KW-0812">Transmembrane</keyword>
<evidence type="ECO:0000256" key="2">
    <source>
        <dbReference type="SAM" id="Phobius"/>
    </source>
</evidence>
<sequence length="131" mass="13226">MPCPGLSCTRGSVTAEAAVVLPVIVAMVLVILVAGIGIGTEVGLQSAARGAAREMARGQSEGEATRTAQRIAGEDAQVSFHSDGAWVEVTVTRAPQVDSGPLAGGHWQLTGSASARREPHLVGDDAGGQSP</sequence>
<dbReference type="NCBIfam" id="NF041390">
    <property type="entry name" value="TadE_Rv3655c"/>
    <property type="match status" value="1"/>
</dbReference>
<dbReference type="AlphaFoldDB" id="A0A2U2RMK7"/>
<protein>
    <recommendedName>
        <fullName evidence="3">TadE-like domain-containing protein</fullName>
    </recommendedName>
</protein>
<dbReference type="Proteomes" id="UP000245590">
    <property type="component" value="Unassembled WGS sequence"/>
</dbReference>
<keyword evidence="5" id="KW-1185">Reference proteome</keyword>
<comment type="caution">
    <text evidence="4">The sequence shown here is derived from an EMBL/GenBank/DDBJ whole genome shotgun (WGS) entry which is preliminary data.</text>
</comment>
<keyword evidence="2" id="KW-0472">Membrane</keyword>
<evidence type="ECO:0000256" key="1">
    <source>
        <dbReference type="SAM" id="MobiDB-lite"/>
    </source>
</evidence>
<dbReference type="RefSeq" id="WP_109275611.1">
    <property type="nucleotide sequence ID" value="NZ_QFKX01000002.1"/>
</dbReference>
<name>A0A2U2RMK7_9MICO</name>